<sequence length="143" mass="16170">MLCKHGKVAEASNFLSSRVQEGFLPDIIHYLLMDLSRFKKWTMLCRYFETLMLVGIALTTAYNIIINGLSKVGRVLEAYGVLNEMHEKGLIPSFVTYNTLIDGLCRNGDIDQAMLCFSTMVGRGRDPDVIIYTTMKFLSFGLK</sequence>
<evidence type="ECO:0000313" key="2">
    <source>
        <dbReference type="Proteomes" id="UP000828048"/>
    </source>
</evidence>
<accession>A0ACB7XDR8</accession>
<name>A0ACB7XDR8_9ERIC</name>
<evidence type="ECO:0000313" key="1">
    <source>
        <dbReference type="EMBL" id="KAH7838711.1"/>
    </source>
</evidence>
<protein>
    <submittedName>
        <fullName evidence="1">Uncharacterized protein</fullName>
    </submittedName>
</protein>
<comment type="caution">
    <text evidence="1">The sequence shown here is derived from an EMBL/GenBank/DDBJ whole genome shotgun (WGS) entry which is preliminary data.</text>
</comment>
<organism evidence="1 2">
    <name type="scientific">Vaccinium darrowii</name>
    <dbReference type="NCBI Taxonomy" id="229202"/>
    <lineage>
        <taxon>Eukaryota</taxon>
        <taxon>Viridiplantae</taxon>
        <taxon>Streptophyta</taxon>
        <taxon>Embryophyta</taxon>
        <taxon>Tracheophyta</taxon>
        <taxon>Spermatophyta</taxon>
        <taxon>Magnoliopsida</taxon>
        <taxon>eudicotyledons</taxon>
        <taxon>Gunneridae</taxon>
        <taxon>Pentapetalae</taxon>
        <taxon>asterids</taxon>
        <taxon>Ericales</taxon>
        <taxon>Ericaceae</taxon>
        <taxon>Vaccinioideae</taxon>
        <taxon>Vaccinieae</taxon>
        <taxon>Vaccinium</taxon>
    </lineage>
</organism>
<gene>
    <name evidence="1" type="ORF">Vadar_030222</name>
</gene>
<proteinExistence type="predicted"/>
<dbReference type="Proteomes" id="UP000828048">
    <property type="component" value="Chromosome 6"/>
</dbReference>
<keyword evidence="2" id="KW-1185">Reference proteome</keyword>
<reference evidence="1 2" key="1">
    <citation type="journal article" date="2021" name="Hortic Res">
        <title>High-quality reference genome and annotation aids understanding of berry development for evergreen blueberry (Vaccinium darrowii).</title>
        <authorList>
            <person name="Yu J."/>
            <person name="Hulse-Kemp A.M."/>
            <person name="Babiker E."/>
            <person name="Staton M."/>
        </authorList>
    </citation>
    <scope>NUCLEOTIDE SEQUENCE [LARGE SCALE GENOMIC DNA]</scope>
    <source>
        <strain evidence="2">cv. NJ 8807/NJ 8810</strain>
        <tissue evidence="1">Young leaf</tissue>
    </source>
</reference>
<dbReference type="EMBL" id="CM037156">
    <property type="protein sequence ID" value="KAH7838711.1"/>
    <property type="molecule type" value="Genomic_DNA"/>
</dbReference>